<keyword evidence="2" id="KW-1133">Transmembrane helix</keyword>
<feature type="transmembrane region" description="Helical" evidence="2">
    <location>
        <begin position="69"/>
        <end position="86"/>
    </location>
</feature>
<protein>
    <submittedName>
        <fullName evidence="4">TRAP transporter, 4TM/12TM fusion protein</fullName>
    </submittedName>
</protein>
<evidence type="ECO:0000259" key="3">
    <source>
        <dbReference type="Pfam" id="PF06808"/>
    </source>
</evidence>
<dbReference type="AlphaFoldDB" id="A0A1H2W2C2"/>
<feature type="domain" description="TRAP C4-dicarboxylate transport system permease DctM subunit" evidence="3">
    <location>
        <begin position="112"/>
        <end position="547"/>
    </location>
</feature>
<name>A0A1H2W2C2_9RHOB</name>
<keyword evidence="2" id="KW-0812">Transmembrane</keyword>
<dbReference type="InterPro" id="IPR010656">
    <property type="entry name" value="DctM"/>
</dbReference>
<proteinExistence type="predicted"/>
<keyword evidence="1" id="KW-0813">Transport</keyword>
<dbReference type="PANTHER" id="PTHR43849">
    <property type="entry name" value="BLL3936 PROTEIN"/>
    <property type="match status" value="1"/>
</dbReference>
<comment type="function">
    <text evidence="1">Part of the tripartite ATP-independent periplasmic (TRAP) transport system.</text>
</comment>
<accession>A0A1H2W2C2</accession>
<feature type="transmembrane region" description="Helical" evidence="2">
    <location>
        <begin position="261"/>
        <end position="282"/>
    </location>
</feature>
<dbReference type="STRING" id="564137.SAMN04488238_103247"/>
<feature type="transmembrane region" description="Helical" evidence="2">
    <location>
        <begin position="172"/>
        <end position="198"/>
    </location>
</feature>
<evidence type="ECO:0000256" key="2">
    <source>
        <dbReference type="SAM" id="Phobius"/>
    </source>
</evidence>
<dbReference type="PANTHER" id="PTHR43849:SF2">
    <property type="entry name" value="BLL3936 PROTEIN"/>
    <property type="match status" value="1"/>
</dbReference>
<keyword evidence="2" id="KW-0472">Membrane</keyword>
<feature type="transmembrane region" description="Helical" evidence="2">
    <location>
        <begin position="339"/>
        <end position="355"/>
    </location>
</feature>
<feature type="transmembrane region" description="Helical" evidence="2">
    <location>
        <begin position="604"/>
        <end position="620"/>
    </location>
</feature>
<feature type="transmembrane region" description="Helical" evidence="2">
    <location>
        <begin position="362"/>
        <end position="379"/>
    </location>
</feature>
<feature type="transmembrane region" description="Helical" evidence="2">
    <location>
        <begin position="580"/>
        <end position="598"/>
    </location>
</feature>
<evidence type="ECO:0000256" key="1">
    <source>
        <dbReference type="RuleBase" id="RU369079"/>
    </source>
</evidence>
<feature type="transmembrane region" description="Helical" evidence="2">
    <location>
        <begin position="37"/>
        <end position="57"/>
    </location>
</feature>
<dbReference type="GO" id="GO:0005886">
    <property type="term" value="C:plasma membrane"/>
    <property type="evidence" value="ECO:0007669"/>
    <property type="project" value="UniProtKB-SubCell"/>
</dbReference>
<feature type="transmembrane region" description="Helical" evidence="2">
    <location>
        <begin position="403"/>
        <end position="431"/>
    </location>
</feature>
<feature type="transmembrane region" description="Helical" evidence="2">
    <location>
        <begin position="485"/>
        <end position="513"/>
    </location>
</feature>
<keyword evidence="1" id="KW-1003">Cell membrane</keyword>
<sequence>MTQTAYVRHFLVAVLAFGVIASALVLAGNIAGRVGIALYPEQLILIVLGLSMALAYLSATDHRFGPHWLDYPLAALSLGVCLWMAWRYPVIAVNFFVHETEITRIGLILIPLLLEALRRKAGISLVTVVVVFLLYAMLADKVPGVLQGRASPPDELFGYLAVDSTAMLGSPITIVVEIVVVYILFGAVLLATGGSNWFSDLATALVGRSRGGAAKMAIVSSAMFGSISGSAVANVASTGVITIPLMKRGGYSPRMAASFEAVASTGGQMMPPVMGAAAFLMAELMQVSYGTIVLAAVIPSALFFLAVLIQADLEAGVQNIPQVPEELIPPLGRVLREGWYFPLPFAVLIVVLFSLNRPPAEAAFWAIITILATNVAFGYKGNRATPRQLWEAILSTGRGSFEIVLIGAVAGIVIGVLQTTGLGFGLTYLLVGLGEHSLIALLFATAAVCILLGMGMPTTGIYLLVATLAAPPLLQLGVPPIAANFFIFYFGMLSMISPPVAVAAFTAASIAGCSAMGTAITSVRIGWTAFIVPFLFVFSPSLLMQGAWHTIALDVGTAVVGVWLISVAIVGFFRQPIPAVVRVWLAVAGALVLVPSSILASSLWWHGLGLVMAGLWMWRYRETQLPRWG</sequence>
<dbReference type="Proteomes" id="UP000198539">
    <property type="component" value="Unassembled WGS sequence"/>
</dbReference>
<feature type="transmembrane region" description="Helical" evidence="2">
    <location>
        <begin position="438"/>
        <end position="465"/>
    </location>
</feature>
<keyword evidence="5" id="KW-1185">Reference proteome</keyword>
<comment type="subcellular location">
    <subcellularLocation>
        <location evidence="1">Cell inner membrane</location>
        <topology evidence="1">Multi-pass membrane protein</topology>
    </subcellularLocation>
</comment>
<feature type="transmembrane region" description="Helical" evidence="2">
    <location>
        <begin position="551"/>
        <end position="573"/>
    </location>
</feature>
<feature type="transmembrane region" description="Helical" evidence="2">
    <location>
        <begin position="218"/>
        <end position="241"/>
    </location>
</feature>
<reference evidence="4 5" key="1">
    <citation type="submission" date="2016-10" db="EMBL/GenBank/DDBJ databases">
        <authorList>
            <person name="de Groot N.N."/>
        </authorList>
    </citation>
    <scope>NUCLEOTIDE SEQUENCE [LARGE SCALE GENOMIC DNA]</scope>
    <source>
        <strain evidence="4 5">CGMCC 1.8894</strain>
    </source>
</reference>
<evidence type="ECO:0000313" key="5">
    <source>
        <dbReference type="Proteomes" id="UP000198539"/>
    </source>
</evidence>
<dbReference type="Pfam" id="PF06808">
    <property type="entry name" value="DctM"/>
    <property type="match status" value="1"/>
</dbReference>
<keyword evidence="1" id="KW-0997">Cell inner membrane</keyword>
<dbReference type="RefSeq" id="WP_176846956.1">
    <property type="nucleotide sequence ID" value="NZ_CP061498.1"/>
</dbReference>
<feature type="transmembrane region" description="Helical" evidence="2">
    <location>
        <begin position="289"/>
        <end position="309"/>
    </location>
</feature>
<dbReference type="NCBIfam" id="TIGR02123">
    <property type="entry name" value="TRAP_fused"/>
    <property type="match status" value="1"/>
</dbReference>
<evidence type="ECO:0000313" key="4">
    <source>
        <dbReference type="EMBL" id="SDW74703.1"/>
    </source>
</evidence>
<dbReference type="GO" id="GO:0022857">
    <property type="term" value="F:transmembrane transporter activity"/>
    <property type="evidence" value="ECO:0007669"/>
    <property type="project" value="UniProtKB-UniRule"/>
</dbReference>
<gene>
    <name evidence="4" type="ORF">SAMN04488238_103247</name>
</gene>
<feature type="transmembrane region" description="Helical" evidence="2">
    <location>
        <begin position="121"/>
        <end position="138"/>
    </location>
</feature>
<dbReference type="InterPro" id="IPR011853">
    <property type="entry name" value="TRAP_DctM-Dct_fused"/>
</dbReference>
<organism evidence="4 5">
    <name type="scientific">Roseicitreum antarcticum</name>
    <dbReference type="NCBI Taxonomy" id="564137"/>
    <lineage>
        <taxon>Bacteria</taxon>
        <taxon>Pseudomonadati</taxon>
        <taxon>Pseudomonadota</taxon>
        <taxon>Alphaproteobacteria</taxon>
        <taxon>Rhodobacterales</taxon>
        <taxon>Paracoccaceae</taxon>
        <taxon>Roseicitreum</taxon>
    </lineage>
</organism>
<dbReference type="EMBL" id="FNOM01000003">
    <property type="protein sequence ID" value="SDW74703.1"/>
    <property type="molecule type" value="Genomic_DNA"/>
</dbReference>
<feature type="transmembrane region" description="Helical" evidence="2">
    <location>
        <begin position="525"/>
        <end position="545"/>
    </location>
</feature>